<dbReference type="AlphaFoldDB" id="A0AAV4TZ79"/>
<accession>A0AAV4TZ79</accession>
<proteinExistence type="predicted"/>
<evidence type="ECO:0000313" key="1">
    <source>
        <dbReference type="EMBL" id="GIY50555.1"/>
    </source>
</evidence>
<protein>
    <submittedName>
        <fullName evidence="1">Uncharacterized protein</fullName>
    </submittedName>
</protein>
<keyword evidence="2" id="KW-1185">Reference proteome</keyword>
<comment type="caution">
    <text evidence="1">The sequence shown here is derived from an EMBL/GenBank/DDBJ whole genome shotgun (WGS) entry which is preliminary data.</text>
</comment>
<gene>
    <name evidence="1" type="ORF">CDAR_378951</name>
</gene>
<sequence length="96" mass="11254">MFKIHKEMCSQLLRRRFKIKANHFLLKKMLSFLELFNPRFHSPGRSQSSKCGSRSPTKLNCVFLSLLELFYLLSFALGSSREKEIPPFPFGKGWLE</sequence>
<reference evidence="1 2" key="1">
    <citation type="submission" date="2021-06" db="EMBL/GenBank/DDBJ databases">
        <title>Caerostris darwini draft genome.</title>
        <authorList>
            <person name="Kono N."/>
            <person name="Arakawa K."/>
        </authorList>
    </citation>
    <scope>NUCLEOTIDE SEQUENCE [LARGE SCALE GENOMIC DNA]</scope>
</reference>
<evidence type="ECO:0000313" key="2">
    <source>
        <dbReference type="Proteomes" id="UP001054837"/>
    </source>
</evidence>
<dbReference type="EMBL" id="BPLQ01010407">
    <property type="protein sequence ID" value="GIY50555.1"/>
    <property type="molecule type" value="Genomic_DNA"/>
</dbReference>
<name>A0AAV4TZ79_9ARAC</name>
<dbReference type="Proteomes" id="UP001054837">
    <property type="component" value="Unassembled WGS sequence"/>
</dbReference>
<organism evidence="1 2">
    <name type="scientific">Caerostris darwini</name>
    <dbReference type="NCBI Taxonomy" id="1538125"/>
    <lineage>
        <taxon>Eukaryota</taxon>
        <taxon>Metazoa</taxon>
        <taxon>Ecdysozoa</taxon>
        <taxon>Arthropoda</taxon>
        <taxon>Chelicerata</taxon>
        <taxon>Arachnida</taxon>
        <taxon>Araneae</taxon>
        <taxon>Araneomorphae</taxon>
        <taxon>Entelegynae</taxon>
        <taxon>Araneoidea</taxon>
        <taxon>Araneidae</taxon>
        <taxon>Caerostris</taxon>
    </lineage>
</organism>